<gene>
    <name evidence="3" type="primary">pspA</name>
    <name evidence="3" type="ORF">CLCOL_22870</name>
</gene>
<dbReference type="SUPFAM" id="SSF53254">
    <property type="entry name" value="Phosphoglycerate mutase-like"/>
    <property type="match status" value="1"/>
</dbReference>
<dbReference type="GO" id="GO:0006003">
    <property type="term" value="P:fructose 2,6-bisphosphate metabolic process"/>
    <property type="evidence" value="ECO:0007669"/>
    <property type="project" value="InterPro"/>
</dbReference>
<feature type="active site" description="Proton donor/acceptor" evidence="1">
    <location>
        <position position="72"/>
    </location>
</feature>
<evidence type="ECO:0000256" key="1">
    <source>
        <dbReference type="PIRSR" id="PIRSR613078-1"/>
    </source>
</evidence>
<organism evidence="3 4">
    <name type="scientific">Clostridium colicanis DSM 13634</name>
    <dbReference type="NCBI Taxonomy" id="1121305"/>
    <lineage>
        <taxon>Bacteria</taxon>
        <taxon>Bacillati</taxon>
        <taxon>Bacillota</taxon>
        <taxon>Clostridia</taxon>
        <taxon>Eubacteriales</taxon>
        <taxon>Clostridiaceae</taxon>
        <taxon>Clostridium</taxon>
    </lineage>
</organism>
<evidence type="ECO:0000313" key="3">
    <source>
        <dbReference type="EMBL" id="KYH28153.1"/>
    </source>
</evidence>
<keyword evidence="4" id="KW-1185">Reference proteome</keyword>
<dbReference type="PIRSF" id="PIRSF000709">
    <property type="entry name" value="6PFK_2-Ptase"/>
    <property type="match status" value="1"/>
</dbReference>
<dbReference type="InterPro" id="IPR029033">
    <property type="entry name" value="His_PPase_superfam"/>
</dbReference>
<feature type="binding site" evidence="2">
    <location>
        <position position="52"/>
    </location>
    <ligand>
        <name>substrate</name>
    </ligand>
</feature>
<feature type="binding site" evidence="2">
    <location>
        <begin position="3"/>
        <end position="10"/>
    </location>
    <ligand>
        <name>substrate</name>
    </ligand>
</feature>
<dbReference type="GO" id="GO:0005524">
    <property type="term" value="F:ATP binding"/>
    <property type="evidence" value="ECO:0007669"/>
    <property type="project" value="InterPro"/>
</dbReference>
<dbReference type="Gene3D" id="3.40.50.1240">
    <property type="entry name" value="Phosphoglycerate mutase-like"/>
    <property type="match status" value="1"/>
</dbReference>
<protein>
    <submittedName>
        <fullName evidence="3">Phosphoserine phosphatase 1</fullName>
        <ecNumber evidence="3">3.1.3.3</ecNumber>
    </submittedName>
</protein>
<dbReference type="Pfam" id="PF00300">
    <property type="entry name" value="His_Phos_1"/>
    <property type="match status" value="1"/>
</dbReference>
<dbReference type="EMBL" id="LTBB01000013">
    <property type="protein sequence ID" value="KYH28153.1"/>
    <property type="molecule type" value="Genomic_DNA"/>
</dbReference>
<keyword evidence="3" id="KW-0378">Hydrolase</keyword>
<dbReference type="SMART" id="SM00855">
    <property type="entry name" value="PGAM"/>
    <property type="match status" value="1"/>
</dbReference>
<dbReference type="GO" id="GO:0003873">
    <property type="term" value="F:6-phosphofructo-2-kinase activity"/>
    <property type="evidence" value="ECO:0007669"/>
    <property type="project" value="TreeGrafter"/>
</dbReference>
<accession>A0A151AKJ3</accession>
<dbReference type="CDD" id="cd07067">
    <property type="entry name" value="HP_PGM_like"/>
    <property type="match status" value="1"/>
</dbReference>
<proteinExistence type="predicted"/>
<dbReference type="STRING" id="1121305.CLCOL_22870"/>
<name>A0A151AKJ3_9CLOT</name>
<dbReference type="PANTHER" id="PTHR10606">
    <property type="entry name" value="6-PHOSPHOFRUCTO-2-KINASE/FRUCTOSE-2,6-BISPHOSPHATASE"/>
    <property type="match status" value="1"/>
</dbReference>
<evidence type="ECO:0000313" key="4">
    <source>
        <dbReference type="Proteomes" id="UP000075374"/>
    </source>
</evidence>
<dbReference type="GO" id="GO:0005829">
    <property type="term" value="C:cytosol"/>
    <property type="evidence" value="ECO:0007669"/>
    <property type="project" value="TreeGrafter"/>
</dbReference>
<dbReference type="InterPro" id="IPR013078">
    <property type="entry name" value="His_Pase_superF_clade-1"/>
</dbReference>
<dbReference type="PATRIC" id="fig|1121305.3.peg.2291"/>
<dbReference type="AlphaFoldDB" id="A0A151AKJ3"/>
<dbReference type="EC" id="3.1.3.3" evidence="3"/>
<comment type="caution">
    <text evidence="3">The sequence shown here is derived from an EMBL/GenBank/DDBJ whole genome shotgun (WGS) entry which is preliminary data.</text>
</comment>
<dbReference type="Proteomes" id="UP000075374">
    <property type="component" value="Unassembled WGS sequence"/>
</dbReference>
<feature type="active site" description="Tele-phosphohistidine intermediate" evidence="1">
    <location>
        <position position="4"/>
    </location>
</feature>
<dbReference type="GO" id="GO:0016787">
    <property type="term" value="F:hydrolase activity"/>
    <property type="evidence" value="ECO:0007669"/>
    <property type="project" value="UniProtKB-KW"/>
</dbReference>
<reference evidence="3 4" key="1">
    <citation type="submission" date="2016-02" db="EMBL/GenBank/DDBJ databases">
        <title>Genome sequence of Clostridium colicanis DSM 13634.</title>
        <authorList>
            <person name="Poehlein A."/>
            <person name="Daniel R."/>
        </authorList>
    </citation>
    <scope>NUCLEOTIDE SEQUENCE [LARGE SCALE GENOMIC DNA]</scope>
    <source>
        <strain evidence="3 4">DSM 13634</strain>
    </source>
</reference>
<dbReference type="InterPro" id="IPR003094">
    <property type="entry name" value="6Pfruct_kin"/>
</dbReference>
<sequence>MVRHGESEDNIKKVYSTTSTSLTEKGKTEILKTKKLLEKYNYEEIYYSPYKRTVDTLHYLGLEGKEDNRIREIEFGIFEGKNFEEILKIYSEEAKLWIEDIYNYRIPKGESLLDVYNRVSEFLEELCKMNKSALLVTHDSVIRLALCWVFDEPLYFYRFKVDNGSITTITVNEGYKYINRLNQTY</sequence>
<evidence type="ECO:0000256" key="2">
    <source>
        <dbReference type="PIRSR" id="PIRSR613078-2"/>
    </source>
</evidence>